<dbReference type="EMBL" id="JPDN02000018">
    <property type="protein sequence ID" value="PON25473.1"/>
    <property type="molecule type" value="Genomic_DNA"/>
</dbReference>
<dbReference type="Proteomes" id="UP000054821">
    <property type="component" value="Unassembled WGS sequence"/>
</dbReference>
<dbReference type="STRING" id="398673.A0A2P4ZMH4"/>
<proteinExistence type="predicted"/>
<protein>
    <submittedName>
        <fullName evidence="2">Uncharacterized protein</fullName>
    </submittedName>
</protein>
<dbReference type="PANTHER" id="PTHR34414:SF1">
    <property type="entry name" value="SUBTILISIN-LIKE SERINE PROTEASE"/>
    <property type="match status" value="1"/>
</dbReference>
<feature type="transmembrane region" description="Helical" evidence="1">
    <location>
        <begin position="250"/>
        <end position="281"/>
    </location>
</feature>
<comment type="caution">
    <text evidence="2">The sequence shown here is derived from an EMBL/GenBank/DDBJ whole genome shotgun (WGS) entry which is preliminary data.</text>
</comment>
<evidence type="ECO:0000256" key="1">
    <source>
        <dbReference type="SAM" id="Phobius"/>
    </source>
</evidence>
<dbReference type="PANTHER" id="PTHR34414">
    <property type="entry name" value="HET DOMAIN-CONTAINING PROTEIN-RELATED"/>
    <property type="match status" value="1"/>
</dbReference>
<feature type="transmembrane region" description="Helical" evidence="1">
    <location>
        <begin position="301"/>
        <end position="325"/>
    </location>
</feature>
<dbReference type="AlphaFoldDB" id="A0A2P4ZMH4"/>
<dbReference type="RefSeq" id="XP_018665780.1">
    <property type="nucleotide sequence ID" value="XM_018800948.1"/>
</dbReference>
<dbReference type="InterPro" id="IPR046536">
    <property type="entry name" value="DUF6601"/>
</dbReference>
<keyword evidence="3" id="KW-1185">Reference proteome</keyword>
<accession>A0A2P4ZMH4</accession>
<keyword evidence="1" id="KW-1133">Transmembrane helix</keyword>
<dbReference type="GeneID" id="29981031"/>
<reference evidence="2 3" key="1">
    <citation type="journal article" date="2016" name="Genome Announc.">
        <title>Draft Whole-Genome Sequence of Trichoderma gamsii T6085, a Promising Biocontrol Agent of Fusarium Head Blight on Wheat.</title>
        <authorList>
            <person name="Baroncelli R."/>
            <person name="Zapparata A."/>
            <person name="Piaggeschi G."/>
            <person name="Sarrocco S."/>
            <person name="Vannacci G."/>
        </authorList>
    </citation>
    <scope>NUCLEOTIDE SEQUENCE [LARGE SCALE GENOMIC DNA]</scope>
    <source>
        <strain evidence="2 3">T6085</strain>
    </source>
</reference>
<organism evidence="2 3">
    <name type="scientific">Trichoderma gamsii</name>
    <dbReference type="NCBI Taxonomy" id="398673"/>
    <lineage>
        <taxon>Eukaryota</taxon>
        <taxon>Fungi</taxon>
        <taxon>Dikarya</taxon>
        <taxon>Ascomycota</taxon>
        <taxon>Pezizomycotina</taxon>
        <taxon>Sordariomycetes</taxon>
        <taxon>Hypocreomycetidae</taxon>
        <taxon>Hypocreales</taxon>
        <taxon>Hypocreaceae</taxon>
        <taxon>Trichoderma</taxon>
    </lineage>
</organism>
<evidence type="ECO:0000313" key="2">
    <source>
        <dbReference type="EMBL" id="PON25473.1"/>
    </source>
</evidence>
<gene>
    <name evidence="2" type="ORF">TGAM01_v205767</name>
</gene>
<keyword evidence="1" id="KW-0472">Membrane</keyword>
<evidence type="ECO:0000313" key="3">
    <source>
        <dbReference type="Proteomes" id="UP000054821"/>
    </source>
</evidence>
<sequence length="367" mass="41477">MTEVPFPSNRQLCSELFIEKNPRRVLVRGLGNLDSSTATSQEAADSASLPGNPWIRLRDPYDGIAQFLKDELMTDSLDKLAPHLWLVATQNSAHISSLIHQLVRGREIVVTEDPGLHLTWIYERVFIKPLPEYLLSHAFWDYFLVDSSSPIPAPERKAIFRAACGFLRSYAFLIQHKSDYLLAIQDDRLGLVPKSISFSNLVEFLRCFKSIPDTEVSRRYLYGDLRLTRLNFWVKIFLGRRTYFKQYGQYGAYFAQFYGPLLFVFGIITLTLSSMQVVLAAESVTGFGDGWMSFVWMSQGFSIFTLCLTLLLSLFLVASPILFIFREVIYAAKHHHQKDIFAAVDGDPVSESSSGATRGKTDAAGVV</sequence>
<keyword evidence="1" id="KW-0812">Transmembrane</keyword>
<dbReference type="Pfam" id="PF20246">
    <property type="entry name" value="DUF6601"/>
    <property type="match status" value="1"/>
</dbReference>
<name>A0A2P4ZMH4_9HYPO</name>